<dbReference type="CDD" id="cd05008">
    <property type="entry name" value="SIS_GlmS_GlmD_1"/>
    <property type="match status" value="1"/>
</dbReference>
<dbReference type="PANTHER" id="PTHR10937">
    <property type="entry name" value="GLUCOSAMINE--FRUCTOSE-6-PHOSPHATE AMINOTRANSFERASE, ISOMERIZING"/>
    <property type="match status" value="1"/>
</dbReference>
<dbReference type="Gene3D" id="3.40.50.10490">
    <property type="entry name" value="Glucose-6-phosphate isomerase like protein, domain 1"/>
    <property type="match status" value="2"/>
</dbReference>
<dbReference type="AlphaFoldDB" id="A0A3B0A200"/>
<dbReference type="RefSeq" id="WP_120781142.1">
    <property type="nucleotide sequence ID" value="NZ_JBHLUP010000001.1"/>
</dbReference>
<organism evidence="3 4">
    <name type="scientific">Micromonospora costi</name>
    <dbReference type="NCBI Taxonomy" id="1530042"/>
    <lineage>
        <taxon>Bacteria</taxon>
        <taxon>Bacillati</taxon>
        <taxon>Actinomycetota</taxon>
        <taxon>Actinomycetes</taxon>
        <taxon>Micromonosporales</taxon>
        <taxon>Micromonosporaceae</taxon>
        <taxon>Micromonospora</taxon>
    </lineage>
</organism>
<dbReference type="EMBL" id="RBAN01000003">
    <property type="protein sequence ID" value="RKN54419.1"/>
    <property type="molecule type" value="Genomic_DNA"/>
</dbReference>
<keyword evidence="1" id="KW-0677">Repeat</keyword>
<dbReference type="SUPFAM" id="SSF53697">
    <property type="entry name" value="SIS domain"/>
    <property type="match status" value="1"/>
</dbReference>
<dbReference type="InterPro" id="IPR035490">
    <property type="entry name" value="GlmS/FrlB_SIS"/>
</dbReference>
<dbReference type="InterPro" id="IPR046348">
    <property type="entry name" value="SIS_dom_sf"/>
</dbReference>
<dbReference type="CDD" id="cd05009">
    <property type="entry name" value="SIS_GlmS_GlmD_2"/>
    <property type="match status" value="1"/>
</dbReference>
<dbReference type="Pfam" id="PF01380">
    <property type="entry name" value="SIS"/>
    <property type="match status" value="1"/>
</dbReference>
<proteinExistence type="predicted"/>
<dbReference type="InterPro" id="IPR035466">
    <property type="entry name" value="GlmS/AgaS_SIS"/>
</dbReference>
<evidence type="ECO:0000313" key="4">
    <source>
        <dbReference type="Proteomes" id="UP000279968"/>
    </source>
</evidence>
<dbReference type="Proteomes" id="UP000279968">
    <property type="component" value="Unassembled WGS sequence"/>
</dbReference>
<gene>
    <name evidence="3" type="ORF">D7193_20795</name>
</gene>
<dbReference type="GO" id="GO:1901135">
    <property type="term" value="P:carbohydrate derivative metabolic process"/>
    <property type="evidence" value="ECO:0007669"/>
    <property type="project" value="InterPro"/>
</dbReference>
<name>A0A3B0A200_9ACTN</name>
<protein>
    <submittedName>
        <fullName evidence="3">SIS domain-containing protein</fullName>
    </submittedName>
</protein>
<evidence type="ECO:0000256" key="1">
    <source>
        <dbReference type="ARBA" id="ARBA00022737"/>
    </source>
</evidence>
<accession>A0A3B0A200</accession>
<comment type="caution">
    <text evidence="3">The sequence shown here is derived from an EMBL/GenBank/DDBJ whole genome shotgun (WGS) entry which is preliminary data.</text>
</comment>
<reference evidence="3 4" key="1">
    <citation type="journal article" date="2015" name="Int. J. Syst. Evol. Microbiol.">
        <title>Micromonospora costi sp. nov., isolated from a leaf of Costus speciosus.</title>
        <authorList>
            <person name="Thawai C."/>
        </authorList>
    </citation>
    <scope>NUCLEOTIDE SEQUENCE [LARGE SCALE GENOMIC DNA]</scope>
    <source>
        <strain evidence="3 4">CS1-12</strain>
    </source>
</reference>
<evidence type="ECO:0000259" key="2">
    <source>
        <dbReference type="PROSITE" id="PS51464"/>
    </source>
</evidence>
<feature type="domain" description="SIS" evidence="2">
    <location>
        <begin position="26"/>
        <end position="165"/>
    </location>
</feature>
<keyword evidence="4" id="KW-1185">Reference proteome</keyword>
<dbReference type="GO" id="GO:0097367">
    <property type="term" value="F:carbohydrate derivative binding"/>
    <property type="evidence" value="ECO:0007669"/>
    <property type="project" value="InterPro"/>
</dbReference>
<sequence>MSYVDAEIASQPDCWRKAAELVAGVAADLPAPGERVAVVGCGTSWFMAMAYAALRERAGQGETDAFQASEFLTGRRYDRLIAITRSGTTTEVVELLDALRGRLATTALVGDPGSPAVQLADAAVTMPFADERSVVQTRFATTALALLRAHLGENLDALAADAEVAVRAPLPIEPASIEQVTFLGRGWTVGLAHEAALKCREAATFWAEAYPAMDYRHGPISIAATGRLVWAFGALPEGLAEDVAATGAAFAHSRTHGCRTVLGSWAAGRTPVDPMADLILAQRFAVALATSRGLDPDAPRHLTRSVVLA</sequence>
<dbReference type="PANTHER" id="PTHR10937:SF4">
    <property type="entry name" value="GLUCOSAMINE-6-PHOSPHATE DEAMINASE"/>
    <property type="match status" value="1"/>
</dbReference>
<evidence type="ECO:0000313" key="3">
    <source>
        <dbReference type="EMBL" id="RKN54419.1"/>
    </source>
</evidence>
<dbReference type="InterPro" id="IPR001347">
    <property type="entry name" value="SIS_dom"/>
</dbReference>
<dbReference type="PROSITE" id="PS51464">
    <property type="entry name" value="SIS"/>
    <property type="match status" value="1"/>
</dbReference>
<dbReference type="OrthoDB" id="367283at2"/>